<feature type="signal peptide" evidence="8">
    <location>
        <begin position="1"/>
        <end position="24"/>
    </location>
</feature>
<dbReference type="Gene3D" id="6.10.250.940">
    <property type="match status" value="1"/>
</dbReference>
<organism evidence="9 10">
    <name type="scientific">Ananas comosus</name>
    <name type="common">Pineapple</name>
    <name type="synonym">Ananas ananas</name>
    <dbReference type="NCBI Taxonomy" id="4615"/>
    <lineage>
        <taxon>Eukaryota</taxon>
        <taxon>Viridiplantae</taxon>
        <taxon>Streptophyta</taxon>
        <taxon>Embryophyta</taxon>
        <taxon>Tracheophyta</taxon>
        <taxon>Spermatophyta</taxon>
        <taxon>Magnoliopsida</taxon>
        <taxon>Liliopsida</taxon>
        <taxon>Poales</taxon>
        <taxon>Bromeliaceae</taxon>
        <taxon>Bromelioideae</taxon>
        <taxon>Ananas</taxon>
    </lineage>
</organism>
<dbReference type="EMBL" id="LSRQ01004221">
    <property type="protein sequence ID" value="OAY69814.1"/>
    <property type="molecule type" value="Genomic_DNA"/>
</dbReference>
<dbReference type="Pfam" id="PF00450">
    <property type="entry name" value="Peptidase_S10"/>
    <property type="match status" value="2"/>
</dbReference>
<evidence type="ECO:0000256" key="5">
    <source>
        <dbReference type="ARBA" id="ARBA00022801"/>
    </source>
</evidence>
<keyword evidence="7" id="KW-0325">Glycoprotein</keyword>
<sequence>MASYSMRPQVLLLYPLLITTISLSLSPNIESLTKEQEEEEEHDLTAQEGDRVINLPGQPNSPPISHYSGYITVNEVHGRALFYWFFEAQTLPHERPLLLWLNGGPGCSSIGYGEAVELGPLKVKRFGTGLEFNEHAWNKEANLLFLESPVGVGFSYTNTSSDLTAINDGFVAEDAYNFLVNWLRRFPQYQAHDFYISGESYGGHYVPQLAELVYERNKDKKKYKYINLKGFIVGNPETDNYYDYKGLAEYAWSHAVVSDQVYELINKVCDFKTDNWSNACNDAMNVVFEQYDLIDIYNIYAPKCNLAQTTSSPAADDTTGAESKDMIRVFRPTRRITSTKLMFKDHFMQMLVERSEENGIDPILNSYNFSVFSVLPVYSKLIKDGRVPVIGSRYCMEALGLPVKTQWHPWYHNKQGSSCAHQLLPPGETTPHTQMMMMMMMMMKMIAMKPQVLYPLLITAISLSLTPSHSIESPIKEQEEHDLTAQEGDRVINLPGQPNSPPISHYSGYITVNEVHGRALFYWFFEAQTLPHERPLLLWLNGGFGEAVELGPLRVQKFGTGLEFNNHAWNKEANLLFLESPVGVGFSYTNTSSDLTAVDDRVVAKDAYSFLINWLRRFPQYQDHDFYISGESYGGHYVPQLAELVYERNKDRQKYQYINLKGFIVGNPETNDYYDYKGLAEYAWSHAVVSDQVYELINKVCDFRADNWSKACMDAMGIVMKQYHLIDFYNIYAPKCNLAQTTTTSPAADDTTEAKSKGRLKGRIRMYSGYDPCFFAYAEDFFNKIDVQRSLHANVSGKIQGKWTVCNDSIFYNTYKYTVFSVLPIYSKLIKGGLRIWVYSGDADGRVPVIGTRYCMDALGLPVKTHWQPWYHNKQVAGRFVEYEGLTMVTVRGAGHLVPLNKPEEALVLINSFLMGNHLPTHKSYMSIY</sequence>
<dbReference type="InterPro" id="IPR018202">
    <property type="entry name" value="Ser_caboxypep_ser_AS"/>
</dbReference>
<dbReference type="PANTHER" id="PTHR11802">
    <property type="entry name" value="SERINE PROTEASE FAMILY S10 SERINE CARBOXYPEPTIDASE"/>
    <property type="match status" value="1"/>
</dbReference>
<dbReference type="GO" id="GO:0004185">
    <property type="term" value="F:serine-type carboxypeptidase activity"/>
    <property type="evidence" value="ECO:0007669"/>
    <property type="project" value="UniProtKB-UniRule"/>
</dbReference>
<dbReference type="Proteomes" id="UP000092600">
    <property type="component" value="Unassembled WGS sequence"/>
</dbReference>
<dbReference type="FunFam" id="3.40.50.12670:FF:000002">
    <property type="entry name" value="Carboxypeptidase"/>
    <property type="match status" value="1"/>
</dbReference>
<name>A0A199UYF6_ANACO</name>
<keyword evidence="5 8" id="KW-0378">Hydrolase</keyword>
<dbReference type="FunFam" id="3.40.50.1820:FF:000013">
    <property type="entry name" value="Carboxypeptidase"/>
    <property type="match status" value="2"/>
</dbReference>
<comment type="similarity">
    <text evidence="1 8">Belongs to the peptidase S10 family.</text>
</comment>
<dbReference type="InterPro" id="IPR001563">
    <property type="entry name" value="Peptidase_S10"/>
</dbReference>
<evidence type="ECO:0000313" key="10">
    <source>
        <dbReference type="Proteomes" id="UP000092600"/>
    </source>
</evidence>
<dbReference type="EC" id="3.4.16.-" evidence="8"/>
<protein>
    <recommendedName>
        <fullName evidence="8">Carboxypeptidase</fullName>
        <ecNumber evidence="8">3.4.16.-</ecNumber>
    </recommendedName>
</protein>
<accession>A0A199UYF6</accession>
<dbReference type="Gene3D" id="3.40.50.11320">
    <property type="match status" value="1"/>
</dbReference>
<proteinExistence type="inferred from homology"/>
<reference evidence="9 10" key="1">
    <citation type="journal article" date="2016" name="DNA Res.">
        <title>The draft genome of MD-2 pineapple using hybrid error correction of long reads.</title>
        <authorList>
            <person name="Redwan R.M."/>
            <person name="Saidin A."/>
            <person name="Kumar S.V."/>
        </authorList>
    </citation>
    <scope>NUCLEOTIDE SEQUENCE [LARGE SCALE GENOMIC DNA]</scope>
    <source>
        <strain evidence="10">cv. MD2</strain>
        <tissue evidence="9">Leaf</tissue>
    </source>
</reference>
<dbReference type="InterPro" id="IPR029058">
    <property type="entry name" value="AB_hydrolase_fold"/>
</dbReference>
<evidence type="ECO:0000256" key="3">
    <source>
        <dbReference type="ARBA" id="ARBA00022670"/>
    </source>
</evidence>
<keyword evidence="4 8" id="KW-0732">Signal</keyword>
<dbReference type="GO" id="GO:0005773">
    <property type="term" value="C:vacuole"/>
    <property type="evidence" value="ECO:0007669"/>
    <property type="project" value="TreeGrafter"/>
</dbReference>
<evidence type="ECO:0000313" key="9">
    <source>
        <dbReference type="EMBL" id="OAY69814.1"/>
    </source>
</evidence>
<dbReference type="PRINTS" id="PR00724">
    <property type="entry name" value="CRBOXYPTASEC"/>
</dbReference>
<dbReference type="InterPro" id="IPR033124">
    <property type="entry name" value="Ser_caboxypep_his_AS"/>
</dbReference>
<gene>
    <name evidence="9" type="ORF">ACMD2_04732</name>
</gene>
<dbReference type="SUPFAM" id="SSF53474">
    <property type="entry name" value="alpha/beta-Hydrolases"/>
    <property type="match status" value="2"/>
</dbReference>
<dbReference type="PROSITE" id="PS00131">
    <property type="entry name" value="CARBOXYPEPT_SER_SER"/>
    <property type="match status" value="2"/>
</dbReference>
<dbReference type="FunFam" id="3.40.50.11320:FF:000001">
    <property type="entry name" value="Carboxypeptidase"/>
    <property type="match status" value="1"/>
</dbReference>
<evidence type="ECO:0000256" key="2">
    <source>
        <dbReference type="ARBA" id="ARBA00022645"/>
    </source>
</evidence>
<comment type="caution">
    <text evidence="9">The sequence shown here is derived from an EMBL/GenBank/DDBJ whole genome shotgun (WGS) entry which is preliminary data.</text>
</comment>
<evidence type="ECO:0000256" key="7">
    <source>
        <dbReference type="ARBA" id="ARBA00023180"/>
    </source>
</evidence>
<keyword evidence="2 8" id="KW-0121">Carboxypeptidase</keyword>
<dbReference type="AlphaFoldDB" id="A0A199UYF6"/>
<dbReference type="PROSITE" id="PS00560">
    <property type="entry name" value="CARBOXYPEPT_SER_HIS"/>
    <property type="match status" value="1"/>
</dbReference>
<dbReference type="Gene3D" id="3.40.50.1820">
    <property type="entry name" value="alpha/beta hydrolase"/>
    <property type="match status" value="2"/>
</dbReference>
<feature type="chain" id="PRO_5008444244" description="Carboxypeptidase" evidence="8">
    <location>
        <begin position="25"/>
        <end position="929"/>
    </location>
</feature>
<evidence type="ECO:0000256" key="1">
    <source>
        <dbReference type="ARBA" id="ARBA00009431"/>
    </source>
</evidence>
<evidence type="ECO:0000256" key="6">
    <source>
        <dbReference type="ARBA" id="ARBA00023157"/>
    </source>
</evidence>
<keyword evidence="3 8" id="KW-0645">Protease</keyword>
<keyword evidence="6" id="KW-1015">Disulfide bond</keyword>
<evidence type="ECO:0000256" key="8">
    <source>
        <dbReference type="RuleBase" id="RU361156"/>
    </source>
</evidence>
<dbReference type="GO" id="GO:0006508">
    <property type="term" value="P:proteolysis"/>
    <property type="evidence" value="ECO:0007669"/>
    <property type="project" value="UniProtKB-KW"/>
</dbReference>
<evidence type="ECO:0000256" key="4">
    <source>
        <dbReference type="ARBA" id="ARBA00022729"/>
    </source>
</evidence>
<dbReference type="PANTHER" id="PTHR11802:SF235">
    <property type="entry name" value="SERINE CARBOXYPEPTIDASE-LIKE 33"/>
    <property type="match status" value="1"/>
</dbReference>